<evidence type="ECO:0000313" key="4">
    <source>
        <dbReference type="Proteomes" id="UP001212411"/>
    </source>
</evidence>
<dbReference type="SUPFAM" id="SSF63748">
    <property type="entry name" value="Tudor/PWWP/MBT"/>
    <property type="match status" value="1"/>
</dbReference>
<dbReference type="PROSITE" id="PS50812">
    <property type="entry name" value="PWWP"/>
    <property type="match status" value="1"/>
</dbReference>
<reference evidence="3 4" key="1">
    <citation type="journal article" date="2023" name="G3 (Bethesda)">
        <title>A high-quality reference genome for the fission yeast Schizosaccharomyces osmophilus.</title>
        <authorList>
            <person name="Jia G.S."/>
            <person name="Zhang W.C."/>
            <person name="Liang Y."/>
            <person name="Liu X.H."/>
            <person name="Rhind N."/>
            <person name="Pidoux A."/>
            <person name="Brysch-Herzberg M."/>
            <person name="Du L.L."/>
        </authorList>
    </citation>
    <scope>NUCLEOTIDE SEQUENCE [LARGE SCALE GENOMIC DNA]</scope>
    <source>
        <strain evidence="3 4">CBS 15793</strain>
    </source>
</reference>
<feature type="compositionally biased region" description="Basic and acidic residues" evidence="1">
    <location>
        <begin position="50"/>
        <end position="59"/>
    </location>
</feature>
<sequence>MVTTRAANQSRDTKSKRSNKQANSKKVLKTQNPKKKPKTENSLKNLQKQVRQDRRWSLKKYEPNKKPDEYFKEGKYILVKYSHYPWWPSRIVRREEIPSDILKRLPKYKGLAVQFLPSRDYAIIPVSNVGCLDLYECLYVLESNRFTSHIRQTIEAIAESIKKDCSFSDVEETEEDEEENEQSEDHENEQISSASKAGKGSNDKRTPKRSQDKEKGEISARDSHGRFIRQKVQTVSPILAPPEEVKEELDEEAEKIIHASPKLPVFSLNLQLNQPLSTAELYAQAHYARAKTLLYYRYKLQKILLTFNHYPTESEMTDVHYILEKLENFSGLNAELIENTKLIEFSSQLKKLSDLQLEHRYHFVDRFHILFTYFLRLSNKPISSSLETNR</sequence>
<feature type="domain" description="PWWP" evidence="2">
    <location>
        <begin position="73"/>
        <end position="129"/>
    </location>
</feature>
<dbReference type="KEGG" id="som:SOMG_02914"/>
<organism evidence="3 4">
    <name type="scientific">Schizosaccharomyces osmophilus</name>
    <dbReference type="NCBI Taxonomy" id="2545709"/>
    <lineage>
        <taxon>Eukaryota</taxon>
        <taxon>Fungi</taxon>
        <taxon>Dikarya</taxon>
        <taxon>Ascomycota</taxon>
        <taxon>Taphrinomycotina</taxon>
        <taxon>Schizosaccharomycetes</taxon>
        <taxon>Schizosaccharomycetales</taxon>
        <taxon>Schizosaccharomycetaceae</taxon>
        <taxon>Schizosaccharomyces</taxon>
    </lineage>
</organism>
<dbReference type="CDD" id="cd05162">
    <property type="entry name" value="PWWP"/>
    <property type="match status" value="1"/>
</dbReference>
<feature type="compositionally biased region" description="Polar residues" evidence="1">
    <location>
        <begin position="1"/>
        <end position="10"/>
    </location>
</feature>
<dbReference type="EMBL" id="CP115612">
    <property type="protein sequence ID" value="WBW74267.1"/>
    <property type="molecule type" value="Genomic_DNA"/>
</dbReference>
<protein>
    <submittedName>
        <fullName evidence="3">PWWP domain protein, involved in chromatin remodeling</fullName>
    </submittedName>
</protein>
<dbReference type="Gene3D" id="2.30.30.140">
    <property type="match status" value="1"/>
</dbReference>
<feature type="compositionally biased region" description="Polar residues" evidence="1">
    <location>
        <begin position="40"/>
        <end position="49"/>
    </location>
</feature>
<feature type="region of interest" description="Disordered" evidence="1">
    <location>
        <begin position="167"/>
        <end position="223"/>
    </location>
</feature>
<evidence type="ECO:0000259" key="2">
    <source>
        <dbReference type="PROSITE" id="PS50812"/>
    </source>
</evidence>
<gene>
    <name evidence="3" type="primary">pdp3</name>
    <name evidence="3" type="ORF">SOMG_02914</name>
</gene>
<feature type="region of interest" description="Disordered" evidence="1">
    <location>
        <begin position="1"/>
        <end position="59"/>
    </location>
</feature>
<evidence type="ECO:0000256" key="1">
    <source>
        <dbReference type="SAM" id="MobiDB-lite"/>
    </source>
</evidence>
<keyword evidence="4" id="KW-1185">Reference proteome</keyword>
<accession>A0AAF0AWZ6</accession>
<dbReference type="Pfam" id="PF00855">
    <property type="entry name" value="PWWP"/>
    <property type="match status" value="1"/>
</dbReference>
<feature type="compositionally biased region" description="Acidic residues" evidence="1">
    <location>
        <begin position="169"/>
        <end position="182"/>
    </location>
</feature>
<dbReference type="InterPro" id="IPR000313">
    <property type="entry name" value="PWWP_dom"/>
</dbReference>
<dbReference type="Proteomes" id="UP001212411">
    <property type="component" value="Chromosome 2"/>
</dbReference>
<name>A0AAF0AWZ6_9SCHI</name>
<dbReference type="RefSeq" id="XP_056038510.1">
    <property type="nucleotide sequence ID" value="XM_056181705.1"/>
</dbReference>
<evidence type="ECO:0000313" key="3">
    <source>
        <dbReference type="EMBL" id="WBW74267.1"/>
    </source>
</evidence>
<feature type="compositionally biased region" description="Basic residues" evidence="1">
    <location>
        <begin position="26"/>
        <end position="37"/>
    </location>
</feature>
<dbReference type="SMART" id="SM00293">
    <property type="entry name" value="PWWP"/>
    <property type="match status" value="1"/>
</dbReference>
<feature type="compositionally biased region" description="Basic and acidic residues" evidence="1">
    <location>
        <begin position="201"/>
        <end position="223"/>
    </location>
</feature>
<dbReference type="GeneID" id="80876394"/>
<proteinExistence type="predicted"/>
<dbReference type="AlphaFoldDB" id="A0AAF0AWZ6"/>